<dbReference type="InterPro" id="IPR007055">
    <property type="entry name" value="BON_dom"/>
</dbReference>
<evidence type="ECO:0000256" key="2">
    <source>
        <dbReference type="PROSITE-ProRule" id="PRU00703"/>
    </source>
</evidence>
<keyword evidence="6" id="KW-1185">Reference proteome</keyword>
<dbReference type="Proteomes" id="UP000241118">
    <property type="component" value="Unassembled WGS sequence"/>
</dbReference>
<dbReference type="InterPro" id="IPR000644">
    <property type="entry name" value="CBS_dom"/>
</dbReference>
<dbReference type="PANTHER" id="PTHR43080:SF2">
    <property type="entry name" value="CBS DOMAIN-CONTAINING PROTEIN"/>
    <property type="match status" value="1"/>
</dbReference>
<dbReference type="Pfam" id="PF04972">
    <property type="entry name" value="BON"/>
    <property type="match status" value="1"/>
</dbReference>
<feature type="domain" description="CBS" evidence="4">
    <location>
        <begin position="22"/>
        <end position="79"/>
    </location>
</feature>
<evidence type="ECO:0000313" key="5">
    <source>
        <dbReference type="EMBL" id="PSL57337.1"/>
    </source>
</evidence>
<dbReference type="PROSITE" id="PS50914">
    <property type="entry name" value="BON"/>
    <property type="match status" value="1"/>
</dbReference>
<gene>
    <name evidence="5" type="ORF">B0I31_102315</name>
</gene>
<evidence type="ECO:0000259" key="3">
    <source>
        <dbReference type="PROSITE" id="PS50914"/>
    </source>
</evidence>
<keyword evidence="1 2" id="KW-0129">CBS domain</keyword>
<sequence>MRPADGRWVSGPLRGMNAADVMTRPVYSVEPSTTVRAASAVLVDHGFSALPVVGQGGLLVGIVSGSDLLLANLERGVATTVGQVMTTEVTSAPLTATPSELASAMLGNRLRCLPVADARGAVVGVVSRGDLLRVLTPDDDVLAARVDRLLTAYSRTRRWDVEVTGGRIVVTGQFDDEAERRVVTALVRTVPGVAGIELRPVPASTGIA</sequence>
<dbReference type="SMART" id="SM00116">
    <property type="entry name" value="CBS"/>
    <property type="match status" value="2"/>
</dbReference>
<dbReference type="SUPFAM" id="SSF54631">
    <property type="entry name" value="CBS-domain pair"/>
    <property type="match status" value="1"/>
</dbReference>
<protein>
    <submittedName>
        <fullName evidence="5">BON domain-containing protein</fullName>
    </submittedName>
</protein>
<feature type="domain" description="CBS" evidence="4">
    <location>
        <begin position="85"/>
        <end position="141"/>
    </location>
</feature>
<evidence type="ECO:0000259" key="4">
    <source>
        <dbReference type="PROSITE" id="PS51371"/>
    </source>
</evidence>
<dbReference type="EMBL" id="PYAX01000002">
    <property type="protein sequence ID" value="PSL57337.1"/>
    <property type="molecule type" value="Genomic_DNA"/>
</dbReference>
<dbReference type="AlphaFoldDB" id="A0A2P8IFV3"/>
<name>A0A2P8IFV3_SACCR</name>
<dbReference type="PROSITE" id="PS51371">
    <property type="entry name" value="CBS"/>
    <property type="match status" value="2"/>
</dbReference>
<dbReference type="Gene3D" id="3.10.580.10">
    <property type="entry name" value="CBS-domain"/>
    <property type="match status" value="2"/>
</dbReference>
<reference evidence="5 6" key="1">
    <citation type="submission" date="2018-03" db="EMBL/GenBank/DDBJ databases">
        <title>Genomic Encyclopedia of Type Strains, Phase III (KMG-III): the genomes of soil and plant-associated and newly described type strains.</title>
        <authorList>
            <person name="Whitman W."/>
        </authorList>
    </citation>
    <scope>NUCLEOTIDE SEQUENCE [LARGE SCALE GENOMIC DNA]</scope>
    <source>
        <strain evidence="5 6">CGMCC 4.7097</strain>
    </source>
</reference>
<dbReference type="InterPro" id="IPR051257">
    <property type="entry name" value="Diverse_CBS-Domain"/>
</dbReference>
<dbReference type="PANTHER" id="PTHR43080">
    <property type="entry name" value="CBS DOMAIN-CONTAINING PROTEIN CBSX3, MITOCHONDRIAL"/>
    <property type="match status" value="1"/>
</dbReference>
<dbReference type="InterPro" id="IPR046342">
    <property type="entry name" value="CBS_dom_sf"/>
</dbReference>
<accession>A0A2P8IFV3</accession>
<feature type="domain" description="BON" evidence="3">
    <location>
        <begin position="138"/>
        <end position="205"/>
    </location>
</feature>
<organism evidence="5 6">
    <name type="scientific">Saccharothrix carnea</name>
    <dbReference type="NCBI Taxonomy" id="1280637"/>
    <lineage>
        <taxon>Bacteria</taxon>
        <taxon>Bacillati</taxon>
        <taxon>Actinomycetota</taxon>
        <taxon>Actinomycetes</taxon>
        <taxon>Pseudonocardiales</taxon>
        <taxon>Pseudonocardiaceae</taxon>
        <taxon>Saccharothrix</taxon>
    </lineage>
</organism>
<dbReference type="Pfam" id="PF00571">
    <property type="entry name" value="CBS"/>
    <property type="match status" value="2"/>
</dbReference>
<dbReference type="Gene3D" id="3.30.1340.30">
    <property type="match status" value="1"/>
</dbReference>
<evidence type="ECO:0000256" key="1">
    <source>
        <dbReference type="ARBA" id="ARBA00023122"/>
    </source>
</evidence>
<dbReference type="OrthoDB" id="9799454at2"/>
<comment type="caution">
    <text evidence="5">The sequence shown here is derived from an EMBL/GenBank/DDBJ whole genome shotgun (WGS) entry which is preliminary data.</text>
</comment>
<evidence type="ECO:0000313" key="6">
    <source>
        <dbReference type="Proteomes" id="UP000241118"/>
    </source>
</evidence>
<proteinExistence type="predicted"/>